<proteinExistence type="predicted"/>
<organism evidence="1 2">
    <name type="scientific">Leptospira interrogans serovar Australis str. 200703203</name>
    <dbReference type="NCBI Taxonomy" id="1085541"/>
    <lineage>
        <taxon>Bacteria</taxon>
        <taxon>Pseudomonadati</taxon>
        <taxon>Spirochaetota</taxon>
        <taxon>Spirochaetia</taxon>
        <taxon>Leptospirales</taxon>
        <taxon>Leptospiraceae</taxon>
        <taxon>Leptospira</taxon>
    </lineage>
</organism>
<dbReference type="AlphaFoldDB" id="N1UQR4"/>
<protein>
    <submittedName>
        <fullName evidence="1">Uncharacterized protein</fullName>
    </submittedName>
</protein>
<dbReference type="EMBL" id="AHNY02000107">
    <property type="protein sequence ID" value="EMY25999.1"/>
    <property type="molecule type" value="Genomic_DNA"/>
</dbReference>
<dbReference type="Proteomes" id="UP000012220">
    <property type="component" value="Unassembled WGS sequence"/>
</dbReference>
<reference evidence="1 2" key="1">
    <citation type="submission" date="2013-02" db="EMBL/GenBank/DDBJ databases">
        <authorList>
            <person name="Harkins D.M."/>
            <person name="Durkin A.S."/>
            <person name="Brinkac L.M."/>
            <person name="Haft D.H."/>
            <person name="Selengut J.D."/>
            <person name="Sanka R."/>
            <person name="DePew J."/>
            <person name="Purushe J."/>
            <person name="Picardeau M."/>
            <person name="Werts C."/>
            <person name="Goarant C."/>
            <person name="Vinetz J.M."/>
            <person name="Sutton G.G."/>
            <person name="Nierman W.C."/>
            <person name="Fouts D.E."/>
        </authorList>
    </citation>
    <scope>NUCLEOTIDE SEQUENCE [LARGE SCALE GENOMIC DNA]</scope>
    <source>
        <strain evidence="1 2">200703203</strain>
    </source>
</reference>
<feature type="non-terminal residue" evidence="1">
    <location>
        <position position="1"/>
    </location>
</feature>
<sequence length="49" mass="5806">KIFRENPEIFSIDGKIKTTTDFDLQWKITEIAKNNLYGLKNKTSQKLEF</sequence>
<evidence type="ECO:0000313" key="2">
    <source>
        <dbReference type="Proteomes" id="UP000012220"/>
    </source>
</evidence>
<evidence type="ECO:0000313" key="1">
    <source>
        <dbReference type="EMBL" id="EMY25999.1"/>
    </source>
</evidence>
<gene>
    <name evidence="1" type="ORF">LEP1GSC115_3385</name>
</gene>
<comment type="caution">
    <text evidence="1">The sequence shown here is derived from an EMBL/GenBank/DDBJ whole genome shotgun (WGS) entry which is preliminary data.</text>
</comment>
<name>N1UQR4_LEPIR</name>
<accession>N1UQR4</accession>